<dbReference type="Proteomes" id="UP000637819">
    <property type="component" value="Chromosome"/>
</dbReference>
<reference evidence="2 3" key="1">
    <citation type="submission" date="2021-01" db="EMBL/GenBank/DDBJ databases">
        <title>Genome Sequence and Methylation Pattern of Haloterrigena salifodinae BOL5-1, An Extremely Halophilic Archaeon from a Bolivian Salt Mine.</title>
        <authorList>
            <person name="DasSarma P."/>
            <person name="Anton B.P."/>
            <person name="DasSarma S.L."/>
            <person name="von Ehrenheim H.A.L."/>
            <person name="Martinez F.L."/>
            <person name="Guzman D."/>
            <person name="Roberts R.J."/>
            <person name="DasSarma S."/>
        </authorList>
    </citation>
    <scope>NUCLEOTIDE SEQUENCE [LARGE SCALE GENOMIC DNA]</scope>
    <source>
        <strain evidence="2 3">BOL5-1</strain>
    </source>
</reference>
<dbReference type="OrthoDB" id="229248at2157"/>
<feature type="compositionally biased region" description="Low complexity" evidence="1">
    <location>
        <begin position="78"/>
        <end position="87"/>
    </location>
</feature>
<evidence type="ECO:0000313" key="2">
    <source>
        <dbReference type="EMBL" id="QRV13817.1"/>
    </source>
</evidence>
<dbReference type="KEGG" id="hsal:JMJ58_12730"/>
<gene>
    <name evidence="2" type="ORF">JMJ58_12730</name>
</gene>
<organism evidence="2 3">
    <name type="scientific">Haloterrigena salifodinae</name>
    <dbReference type="NCBI Taxonomy" id="2675099"/>
    <lineage>
        <taxon>Archaea</taxon>
        <taxon>Methanobacteriati</taxon>
        <taxon>Methanobacteriota</taxon>
        <taxon>Stenosarchaea group</taxon>
        <taxon>Halobacteria</taxon>
        <taxon>Halobacteriales</taxon>
        <taxon>Natrialbaceae</taxon>
        <taxon>Haloterrigena</taxon>
    </lineage>
</organism>
<dbReference type="AlphaFoldDB" id="A0A8T8DWS5"/>
<proteinExistence type="predicted"/>
<sequence>MCATFTDDDVGKPVERADGKVIGTVEAIEGDRARVEPAPDALDSIMARFGWGDTIDPFVLEADAVDAVSDTRIHLTEEFSTGETGTTAADERTESRQDNPQNRPDQ</sequence>
<evidence type="ECO:0000313" key="3">
    <source>
        <dbReference type="Proteomes" id="UP000637819"/>
    </source>
</evidence>
<dbReference type="RefSeq" id="WP_204746767.1">
    <property type="nucleotide sequence ID" value="NZ_CP069188.1"/>
</dbReference>
<protein>
    <submittedName>
        <fullName evidence="2">Uncharacterized protein</fullName>
    </submittedName>
</protein>
<dbReference type="GeneID" id="62876004"/>
<evidence type="ECO:0000256" key="1">
    <source>
        <dbReference type="SAM" id="MobiDB-lite"/>
    </source>
</evidence>
<keyword evidence="3" id="KW-1185">Reference proteome</keyword>
<name>A0A8T8DWS5_9EURY</name>
<feature type="region of interest" description="Disordered" evidence="1">
    <location>
        <begin position="76"/>
        <end position="106"/>
    </location>
</feature>
<accession>A0A8T8DWS5</accession>
<dbReference type="EMBL" id="CP069188">
    <property type="protein sequence ID" value="QRV13817.1"/>
    <property type="molecule type" value="Genomic_DNA"/>
</dbReference>